<name>A0A1Q9LJI8_9PSEU</name>
<feature type="region of interest" description="Disordered" evidence="1">
    <location>
        <begin position="1"/>
        <end position="41"/>
    </location>
</feature>
<dbReference type="RefSeq" id="WP_075976054.1">
    <property type="nucleotide sequence ID" value="NZ_MKQR01000017.1"/>
</dbReference>
<evidence type="ECO:0000256" key="1">
    <source>
        <dbReference type="SAM" id="MobiDB-lite"/>
    </source>
</evidence>
<feature type="compositionally biased region" description="Basic residues" evidence="1">
    <location>
        <begin position="1"/>
        <end position="14"/>
    </location>
</feature>
<evidence type="ECO:0008006" key="4">
    <source>
        <dbReference type="Google" id="ProtNLM"/>
    </source>
</evidence>
<sequence>MRGKWRLGRRGRGPRVRDVGPELLGAHPAAPRAGTPAGPPPYVTRDTDPELDTLLLDGGLVVVEGDSASGKTRSAAESARRVLPERTLVQPRDAAELRAWADAEPAPAEVVVWLDDLERFLVPGGLDTALLARLCPPGRPDVLLLATLRSRARLTLTAAGSPAEAELARRAADVLGRAATVALRRAFTDAELVRAEALRDDPRVADALDNAEDGALPERLCAGRAIAARWRAGLEADAPGDDPEDPAAAVAQVGAAVVAAAVDVRRAGCATAVTRRTLAELYAHYLDPAVLTGPAIFEAGLAWATEPVDGAGACLLSRPEDTYEAFDYLVDGAEDPVPEPVWQVLLRHLPPADLPLVALAAHRAKQEDIGRRVLVRWADSSGDPAVWCLAGAMLFRGGSGVPLSRRASEAVPWLVRAVEAGDAEAAGHLVTLYTETGDHEAVELWARRGAQAGNPETMVALGRRLIEKGERTEADRWLRTVVERTPLEVALLPLSEEDLEVPAGSTRPGVVAGDYLEFSCPRSDAMILLGMLLNRPGRYDEAEHWLRRAAKTGLMDALLVYGHFANDRKGRVALAEWCDLALQLGRSDAVEELGVRLRREDTFSAQLLLLRAVEAGRARAAGYLGQISEQRGAFDEAEQLFLLAQPEYPEVARFLTRVRATRAANPWPPVRFRRPGD</sequence>
<dbReference type="EMBL" id="MKQR01000017">
    <property type="protein sequence ID" value="OLR92165.1"/>
    <property type="molecule type" value="Genomic_DNA"/>
</dbReference>
<keyword evidence="3" id="KW-1185">Reference proteome</keyword>
<evidence type="ECO:0000313" key="2">
    <source>
        <dbReference type="EMBL" id="OLR92165.1"/>
    </source>
</evidence>
<dbReference type="Proteomes" id="UP000186040">
    <property type="component" value="Unassembled WGS sequence"/>
</dbReference>
<dbReference type="AlphaFoldDB" id="A0A1Q9LJI8"/>
<dbReference type="SUPFAM" id="SSF81901">
    <property type="entry name" value="HCP-like"/>
    <property type="match status" value="1"/>
</dbReference>
<comment type="caution">
    <text evidence="2">The sequence shown here is derived from an EMBL/GenBank/DDBJ whole genome shotgun (WGS) entry which is preliminary data.</text>
</comment>
<reference evidence="2 3" key="1">
    <citation type="submission" date="2016-10" db="EMBL/GenBank/DDBJ databases">
        <title>The Draft Genome Sequence of Actinokineospora bangkokensis 44EHWT reveals the biosynthetic pathway of antifungal compounds Thailandins with unusual extender unit butylmalonyl-CoA.</title>
        <authorList>
            <person name="Greule A."/>
            <person name="Intra B."/>
            <person name="Flemming S."/>
            <person name="Rommel M.G."/>
            <person name="Panbangred W."/>
            <person name="Bechthold A."/>
        </authorList>
    </citation>
    <scope>NUCLEOTIDE SEQUENCE [LARGE SCALE GENOMIC DNA]</scope>
    <source>
        <strain evidence="2 3">44EHW</strain>
    </source>
</reference>
<dbReference type="OrthoDB" id="4532668at2"/>
<feature type="compositionally biased region" description="Low complexity" evidence="1">
    <location>
        <begin position="25"/>
        <end position="36"/>
    </location>
</feature>
<organism evidence="2 3">
    <name type="scientific">Actinokineospora bangkokensis</name>
    <dbReference type="NCBI Taxonomy" id="1193682"/>
    <lineage>
        <taxon>Bacteria</taxon>
        <taxon>Bacillati</taxon>
        <taxon>Actinomycetota</taxon>
        <taxon>Actinomycetes</taxon>
        <taxon>Pseudonocardiales</taxon>
        <taxon>Pseudonocardiaceae</taxon>
        <taxon>Actinokineospora</taxon>
    </lineage>
</organism>
<proteinExistence type="predicted"/>
<gene>
    <name evidence="2" type="ORF">BJP25_22805</name>
</gene>
<accession>A0A1Q9LJI8</accession>
<protein>
    <recommendedName>
        <fullName evidence="4">Sel1 repeat family protein</fullName>
    </recommendedName>
</protein>
<evidence type="ECO:0000313" key="3">
    <source>
        <dbReference type="Proteomes" id="UP000186040"/>
    </source>
</evidence>
<dbReference type="STRING" id="1193682.BJP25_22805"/>
<dbReference type="Gene3D" id="1.25.40.10">
    <property type="entry name" value="Tetratricopeptide repeat domain"/>
    <property type="match status" value="2"/>
</dbReference>
<dbReference type="InterPro" id="IPR011990">
    <property type="entry name" value="TPR-like_helical_dom_sf"/>
</dbReference>